<dbReference type="SUPFAM" id="SSF52047">
    <property type="entry name" value="RNI-like"/>
    <property type="match status" value="2"/>
</dbReference>
<feature type="region of interest" description="Disordered" evidence="2">
    <location>
        <begin position="371"/>
        <end position="414"/>
    </location>
</feature>
<evidence type="ECO:0000259" key="3">
    <source>
        <dbReference type="PROSITE" id="PS50042"/>
    </source>
</evidence>
<feature type="compositionally biased region" description="Polar residues" evidence="2">
    <location>
        <begin position="403"/>
        <end position="414"/>
    </location>
</feature>
<evidence type="ECO:0000256" key="2">
    <source>
        <dbReference type="SAM" id="MobiDB-lite"/>
    </source>
</evidence>
<dbReference type="CDD" id="cd00038">
    <property type="entry name" value="CAP_ED"/>
    <property type="match status" value="1"/>
</dbReference>
<dbReference type="PANTHER" id="PTHR13382">
    <property type="entry name" value="MITOCHONDRIAL ATP SYNTHASE COUPLING FACTOR B"/>
    <property type="match status" value="1"/>
</dbReference>
<dbReference type="InterPro" id="IPR000595">
    <property type="entry name" value="cNMP-bd_dom"/>
</dbReference>
<sequence length="947" mass="101284">MSYARYFPAPTVKRTFVQYNADESEPESAPNSGSSSDCEDAGTGSRGRLAVAVAAGVASGAGSGTGGIGGETADRSRAEPILFIVDQADSQAHGNGGQRYVASTGRPALASARSLPKIVTSSQDGLSLHAAIGDSNSCISASTTPSQGGLPAVPSELYSLLTTLPFFAGVSCTNDFLLEISKYMHVRKYSPGDSVVRQGETARAMFFIIKGSLRVISDDGEIDFGELSHGTFFGEIGILFDVKRTATVVAKTSCTLVTLMSEDVQQRLQMFPEIKEAMRRAAKERFEVMVRELERAGRKPTNEVMQKFLESPSLQEPVHLPVYSSVARRRSISTGLSEFATSEPSEYAAKESVLEVGINRDDAVAVCAQQQSNLHDSQHTPRASETSSAAQSAPISASTSSSGLQTQESDPTVMSSNALLSRRLNDKRRVSVAVWSDDRLMQFAQSIVSQGAGRESTSLRSAMHAQSHESLESGLEGSTQMSSTSCILDDAPYLGLGPAILVRALQYLDVRHLMRVRRINKSISTLIGDRTHNLLATVDLSPWHKRLDNAALASVVAFCGANVQTLILRNCWQITDQGLSRIAQHAPRLRALSLSSVWDITEAGLETLAEGCKQLRAIELSNCRKITDRGVLALLDRCPHLDAIGLSYCKNLSDAIMDRSVWGTVRRVNLQRCTGIFDGGFLRWRDAVMATQPRLPPAQVVALPTRPSPPQQQQQQQQQSAAGDESQGSTTASTASLQSEGLPAAGQVPAYGLAALTDSPVVTFPGMRGVAPFALEELNLSDCSFLTDQAIACIGDRCPRLRRLCLSFCCSLTERFAEPLVLGCNELETLDASYCGSAVTDGSLQTLAAGLPQLRRLSIRGCVQVTDAGVDTVLQFAAHLEALNLTQCKQISADTAARAEAAGVELVASHGFFEDELVSSGVAGVARRIRAATASEALQKVMAQAAK</sequence>
<dbReference type="SMART" id="SM00100">
    <property type="entry name" value="cNMP"/>
    <property type="match status" value="1"/>
</dbReference>
<dbReference type="EMBL" id="JADGIZ020000030">
    <property type="protein sequence ID" value="KAL2914794.1"/>
    <property type="molecule type" value="Genomic_DNA"/>
</dbReference>
<feature type="compositionally biased region" description="Low complexity" evidence="2">
    <location>
        <begin position="387"/>
        <end position="402"/>
    </location>
</feature>
<dbReference type="InterPro" id="IPR018488">
    <property type="entry name" value="cNMP-bd_CS"/>
</dbReference>
<evidence type="ECO:0000256" key="1">
    <source>
        <dbReference type="ARBA" id="ARBA00022786"/>
    </source>
</evidence>
<accession>A0ABR4N5Q3</accession>
<keyword evidence="5" id="KW-1185">Reference proteome</keyword>
<protein>
    <recommendedName>
        <fullName evidence="3">Cyclic nucleotide-binding domain-containing protein</fullName>
    </recommendedName>
</protein>
<dbReference type="PROSITE" id="PS00888">
    <property type="entry name" value="CNMP_BINDING_1"/>
    <property type="match status" value="1"/>
</dbReference>
<feature type="region of interest" description="Disordered" evidence="2">
    <location>
        <begin position="22"/>
        <end position="44"/>
    </location>
</feature>
<evidence type="ECO:0000313" key="4">
    <source>
        <dbReference type="EMBL" id="KAL2914794.1"/>
    </source>
</evidence>
<dbReference type="InterPro" id="IPR018490">
    <property type="entry name" value="cNMP-bd_dom_sf"/>
</dbReference>
<dbReference type="SUPFAM" id="SSF51206">
    <property type="entry name" value="cAMP-binding domain-like"/>
    <property type="match status" value="1"/>
</dbReference>
<dbReference type="InterPro" id="IPR050648">
    <property type="entry name" value="F-box_LRR-repeat"/>
</dbReference>
<dbReference type="SMART" id="SM00367">
    <property type="entry name" value="LRR_CC"/>
    <property type="match status" value="9"/>
</dbReference>
<dbReference type="InterPro" id="IPR014710">
    <property type="entry name" value="RmlC-like_jellyroll"/>
</dbReference>
<organism evidence="4 5">
    <name type="scientific">Polyrhizophydium stewartii</name>
    <dbReference type="NCBI Taxonomy" id="2732419"/>
    <lineage>
        <taxon>Eukaryota</taxon>
        <taxon>Fungi</taxon>
        <taxon>Fungi incertae sedis</taxon>
        <taxon>Chytridiomycota</taxon>
        <taxon>Chytridiomycota incertae sedis</taxon>
        <taxon>Chytridiomycetes</taxon>
        <taxon>Rhizophydiales</taxon>
        <taxon>Rhizophydiales incertae sedis</taxon>
        <taxon>Polyrhizophydium</taxon>
    </lineage>
</organism>
<keyword evidence="1" id="KW-0833">Ubl conjugation pathway</keyword>
<dbReference type="Proteomes" id="UP001527925">
    <property type="component" value="Unassembled WGS sequence"/>
</dbReference>
<feature type="compositionally biased region" description="Polar residues" evidence="2">
    <location>
        <begin position="371"/>
        <end position="386"/>
    </location>
</feature>
<gene>
    <name evidence="4" type="ORF">HK105_205725</name>
</gene>
<reference evidence="4 5" key="1">
    <citation type="submission" date="2023-09" db="EMBL/GenBank/DDBJ databases">
        <title>Pangenome analysis of Batrachochytrium dendrobatidis and related Chytrids.</title>
        <authorList>
            <person name="Yacoub M.N."/>
            <person name="Stajich J.E."/>
            <person name="James T.Y."/>
        </authorList>
    </citation>
    <scope>NUCLEOTIDE SEQUENCE [LARGE SCALE GENOMIC DNA]</scope>
    <source>
        <strain evidence="4 5">JEL0888</strain>
    </source>
</reference>
<dbReference type="Gene3D" id="2.60.120.10">
    <property type="entry name" value="Jelly Rolls"/>
    <property type="match status" value="1"/>
</dbReference>
<feature type="region of interest" description="Disordered" evidence="2">
    <location>
        <begin position="700"/>
        <end position="738"/>
    </location>
</feature>
<dbReference type="Gene3D" id="3.80.10.10">
    <property type="entry name" value="Ribonuclease Inhibitor"/>
    <property type="match status" value="2"/>
</dbReference>
<feature type="region of interest" description="Disordered" evidence="2">
    <location>
        <begin position="454"/>
        <end position="478"/>
    </location>
</feature>
<dbReference type="Pfam" id="PF25372">
    <property type="entry name" value="DUF7885"/>
    <property type="match status" value="1"/>
</dbReference>
<dbReference type="Pfam" id="PF00027">
    <property type="entry name" value="cNMP_binding"/>
    <property type="match status" value="1"/>
</dbReference>
<dbReference type="PROSITE" id="PS00889">
    <property type="entry name" value="CNMP_BINDING_2"/>
    <property type="match status" value="1"/>
</dbReference>
<dbReference type="InterPro" id="IPR032675">
    <property type="entry name" value="LRR_dom_sf"/>
</dbReference>
<dbReference type="PROSITE" id="PS50042">
    <property type="entry name" value="CNMP_BINDING_3"/>
    <property type="match status" value="1"/>
</dbReference>
<comment type="caution">
    <text evidence="4">The sequence shown here is derived from an EMBL/GenBank/DDBJ whole genome shotgun (WGS) entry which is preliminary data.</text>
</comment>
<evidence type="ECO:0000313" key="5">
    <source>
        <dbReference type="Proteomes" id="UP001527925"/>
    </source>
</evidence>
<name>A0ABR4N5Q3_9FUNG</name>
<proteinExistence type="predicted"/>
<feature type="domain" description="Cyclic nucleotide-binding" evidence="3">
    <location>
        <begin position="177"/>
        <end position="285"/>
    </location>
</feature>
<dbReference type="InterPro" id="IPR057207">
    <property type="entry name" value="FBXL15_LRR"/>
</dbReference>
<dbReference type="InterPro" id="IPR006553">
    <property type="entry name" value="Leu-rich_rpt_Cys-con_subtyp"/>
</dbReference>
<feature type="compositionally biased region" description="Polar residues" evidence="2">
    <location>
        <begin position="726"/>
        <end position="738"/>
    </location>
</feature>